<reference evidence="2 3" key="1">
    <citation type="submission" date="2017-11" db="EMBL/GenBank/DDBJ databases">
        <title>Genomic Encyclopedia of Archaeal and Bacterial Type Strains, Phase II (KMG-II): From Individual Species to Whole Genera.</title>
        <authorList>
            <person name="Goeker M."/>
        </authorList>
    </citation>
    <scope>NUCLEOTIDE SEQUENCE [LARGE SCALE GENOMIC DNA]</scope>
    <source>
        <strain evidence="2 3">DSM 29128</strain>
    </source>
</reference>
<dbReference type="PANTHER" id="PTHR43685:SF2">
    <property type="entry name" value="GLYCOSYLTRANSFERASE 2-LIKE DOMAIN-CONTAINING PROTEIN"/>
    <property type="match status" value="1"/>
</dbReference>
<dbReference type="CDD" id="cd00761">
    <property type="entry name" value="Glyco_tranf_GTA_type"/>
    <property type="match status" value="1"/>
</dbReference>
<dbReference type="Pfam" id="PF00535">
    <property type="entry name" value="Glycos_transf_2"/>
    <property type="match status" value="1"/>
</dbReference>
<keyword evidence="3" id="KW-1185">Reference proteome</keyword>
<accession>A0A2M8WL03</accession>
<dbReference type="Proteomes" id="UP000228531">
    <property type="component" value="Unassembled WGS sequence"/>
</dbReference>
<gene>
    <name evidence="2" type="ORF">BC777_0446</name>
</gene>
<dbReference type="SUPFAM" id="SSF53448">
    <property type="entry name" value="Nucleotide-diphospho-sugar transferases"/>
    <property type="match status" value="1"/>
</dbReference>
<comment type="caution">
    <text evidence="2">The sequence shown here is derived from an EMBL/GenBank/DDBJ whole genome shotgun (WGS) entry which is preliminary data.</text>
</comment>
<dbReference type="AlphaFoldDB" id="A0A2M8WL03"/>
<evidence type="ECO:0000259" key="1">
    <source>
        <dbReference type="Pfam" id="PF00535"/>
    </source>
</evidence>
<keyword evidence="2" id="KW-0808">Transferase</keyword>
<dbReference type="OrthoDB" id="6116224at2"/>
<evidence type="ECO:0000313" key="2">
    <source>
        <dbReference type="EMBL" id="PJI91614.1"/>
    </source>
</evidence>
<sequence length="332" mass="37629">MLSTSIRQRLAIGICTRQRHALLRRLLESIWEQPAPEHYDVEIIVVDNNDAPLVAPEDFDHPAKFKLTVLHEAKPGLVNARNRVLDAAIAMNADWLIGVDDDEWVSADWLDQFIIGIETLDTSIIVAAKQIVYPKTTNRFIKRLRQEQLPAGADTTIFSTANFAMHKRVFAPDHGPALRFHFAFNESGGEDFEFMLRAKHQYGFRAAKWPYAIVTEEFDGKRETFRYHVKRQLLNQVTRYHVLALHRTMGVRGSHLGNAKKIFLITNKFAIFGTAECMRGAALLIMGQPTAYEIVGSGLFKWARALAVFPYLFGKTVVAYGSTVNADRSDLR</sequence>
<dbReference type="Gene3D" id="3.90.550.10">
    <property type="entry name" value="Spore Coat Polysaccharide Biosynthesis Protein SpsA, Chain A"/>
    <property type="match status" value="1"/>
</dbReference>
<organism evidence="2 3">
    <name type="scientific">Yoonia maricola</name>
    <dbReference type="NCBI Taxonomy" id="420999"/>
    <lineage>
        <taxon>Bacteria</taxon>
        <taxon>Pseudomonadati</taxon>
        <taxon>Pseudomonadota</taxon>
        <taxon>Alphaproteobacteria</taxon>
        <taxon>Rhodobacterales</taxon>
        <taxon>Paracoccaceae</taxon>
        <taxon>Yoonia</taxon>
    </lineage>
</organism>
<protein>
    <submittedName>
        <fullName evidence="2">GT2 family glycosyltransferase</fullName>
    </submittedName>
</protein>
<dbReference type="InterPro" id="IPR001173">
    <property type="entry name" value="Glyco_trans_2-like"/>
</dbReference>
<dbReference type="InterPro" id="IPR029044">
    <property type="entry name" value="Nucleotide-diphossugar_trans"/>
</dbReference>
<dbReference type="GO" id="GO:0016740">
    <property type="term" value="F:transferase activity"/>
    <property type="evidence" value="ECO:0007669"/>
    <property type="project" value="UniProtKB-KW"/>
</dbReference>
<dbReference type="RefSeq" id="WP_100366522.1">
    <property type="nucleotide sequence ID" value="NZ_PGTY01000001.1"/>
</dbReference>
<dbReference type="InterPro" id="IPR050834">
    <property type="entry name" value="Glycosyltransf_2"/>
</dbReference>
<dbReference type="EMBL" id="PGTY01000001">
    <property type="protein sequence ID" value="PJI91614.1"/>
    <property type="molecule type" value="Genomic_DNA"/>
</dbReference>
<name>A0A2M8WL03_9RHOB</name>
<evidence type="ECO:0000313" key="3">
    <source>
        <dbReference type="Proteomes" id="UP000228531"/>
    </source>
</evidence>
<feature type="domain" description="Glycosyltransferase 2-like" evidence="1">
    <location>
        <begin position="12"/>
        <end position="144"/>
    </location>
</feature>
<proteinExistence type="predicted"/>
<dbReference type="PANTHER" id="PTHR43685">
    <property type="entry name" value="GLYCOSYLTRANSFERASE"/>
    <property type="match status" value="1"/>
</dbReference>